<accession>A0ABQ3BA79</accession>
<feature type="transmembrane region" description="Helical" evidence="1">
    <location>
        <begin position="121"/>
        <end position="144"/>
    </location>
</feature>
<protein>
    <submittedName>
        <fullName evidence="2">Uncharacterized protein</fullName>
    </submittedName>
</protein>
<gene>
    <name evidence="2" type="ORF">GCM10011613_35830</name>
</gene>
<evidence type="ECO:0000313" key="3">
    <source>
        <dbReference type="Proteomes" id="UP000619761"/>
    </source>
</evidence>
<dbReference type="RefSeq" id="WP_189421142.1">
    <property type="nucleotide sequence ID" value="NZ_BMYZ01000004.1"/>
</dbReference>
<sequence>MNTYIQKVLGVLSIGGGFMSITSILNFILSSSGVAGYIFGAIALLVFLYGIWCGIEIIKSSSARSLAINKIFWAMQIPLLLSPGVSYFLYTGFNFTVHYSFTESGPGFNVSAGGNLLLSLFQFAGPFQVGVNVFALVIFCYLSLIAKKLKSVQAIENF</sequence>
<evidence type="ECO:0000256" key="1">
    <source>
        <dbReference type="SAM" id="Phobius"/>
    </source>
</evidence>
<keyword evidence="1" id="KW-0472">Membrane</keyword>
<feature type="transmembrane region" description="Helical" evidence="1">
    <location>
        <begin position="79"/>
        <end position="101"/>
    </location>
</feature>
<dbReference type="EMBL" id="BMYZ01000004">
    <property type="protein sequence ID" value="GGY87474.1"/>
    <property type="molecule type" value="Genomic_DNA"/>
</dbReference>
<evidence type="ECO:0000313" key="2">
    <source>
        <dbReference type="EMBL" id="GGY87474.1"/>
    </source>
</evidence>
<keyword evidence="1" id="KW-1133">Transmembrane helix</keyword>
<organism evidence="2 3">
    <name type="scientific">Cellvibrio zantedeschiae</name>
    <dbReference type="NCBI Taxonomy" id="1237077"/>
    <lineage>
        <taxon>Bacteria</taxon>
        <taxon>Pseudomonadati</taxon>
        <taxon>Pseudomonadota</taxon>
        <taxon>Gammaproteobacteria</taxon>
        <taxon>Cellvibrionales</taxon>
        <taxon>Cellvibrionaceae</taxon>
        <taxon>Cellvibrio</taxon>
    </lineage>
</organism>
<feature type="transmembrane region" description="Helical" evidence="1">
    <location>
        <begin position="9"/>
        <end position="29"/>
    </location>
</feature>
<keyword evidence="1" id="KW-0812">Transmembrane</keyword>
<name>A0ABQ3BA79_9GAMM</name>
<proteinExistence type="predicted"/>
<dbReference type="Proteomes" id="UP000619761">
    <property type="component" value="Unassembled WGS sequence"/>
</dbReference>
<keyword evidence="3" id="KW-1185">Reference proteome</keyword>
<comment type="caution">
    <text evidence="2">The sequence shown here is derived from an EMBL/GenBank/DDBJ whole genome shotgun (WGS) entry which is preliminary data.</text>
</comment>
<reference evidence="3" key="1">
    <citation type="journal article" date="2019" name="Int. J. Syst. Evol. Microbiol.">
        <title>The Global Catalogue of Microorganisms (GCM) 10K type strain sequencing project: providing services to taxonomists for standard genome sequencing and annotation.</title>
        <authorList>
            <consortium name="The Broad Institute Genomics Platform"/>
            <consortium name="The Broad Institute Genome Sequencing Center for Infectious Disease"/>
            <person name="Wu L."/>
            <person name="Ma J."/>
        </authorList>
    </citation>
    <scope>NUCLEOTIDE SEQUENCE [LARGE SCALE GENOMIC DNA]</scope>
    <source>
        <strain evidence="3">KCTC 32239</strain>
    </source>
</reference>
<feature type="transmembrane region" description="Helical" evidence="1">
    <location>
        <begin position="35"/>
        <end position="58"/>
    </location>
</feature>